<gene>
    <name evidence="1" type="ORF">ENT99_05645</name>
    <name evidence="2" type="ORF">ENU64_01740</name>
</gene>
<dbReference type="AlphaFoldDB" id="A0A7J3MX75"/>
<accession>A0A7J3MX75</accession>
<protein>
    <submittedName>
        <fullName evidence="2">Uncharacterized protein</fullName>
    </submittedName>
</protein>
<evidence type="ECO:0000313" key="2">
    <source>
        <dbReference type="EMBL" id="HGT98138.1"/>
    </source>
</evidence>
<proteinExistence type="predicted"/>
<name>A0A7J3MX75_9CREN</name>
<reference evidence="2" key="1">
    <citation type="journal article" date="2020" name="mSystems">
        <title>Genome- and Community-Level Interaction Insights into Carbon Utilization and Element Cycling Functions of Hydrothermarchaeota in Hydrothermal Sediment.</title>
        <authorList>
            <person name="Zhou Z."/>
            <person name="Liu Y."/>
            <person name="Xu W."/>
            <person name="Pan J."/>
            <person name="Luo Z.H."/>
            <person name="Li M."/>
        </authorList>
    </citation>
    <scope>NUCLEOTIDE SEQUENCE [LARGE SCALE GENOMIC DNA]</scope>
    <source>
        <strain evidence="1">SpSt-629</strain>
        <strain evidence="2">SpSt-688</strain>
    </source>
</reference>
<comment type="caution">
    <text evidence="2">The sequence shown here is derived from an EMBL/GenBank/DDBJ whole genome shotgun (WGS) entry which is preliminary data.</text>
</comment>
<organism evidence="2">
    <name type="scientific">Ignisphaera aggregans</name>
    <dbReference type="NCBI Taxonomy" id="334771"/>
    <lineage>
        <taxon>Archaea</taxon>
        <taxon>Thermoproteota</taxon>
        <taxon>Thermoprotei</taxon>
        <taxon>Desulfurococcales</taxon>
        <taxon>Desulfurococcaceae</taxon>
        <taxon>Ignisphaera</taxon>
    </lineage>
</organism>
<evidence type="ECO:0000313" key="1">
    <source>
        <dbReference type="EMBL" id="HFQ79165.1"/>
    </source>
</evidence>
<sequence>MDESNVLEYAKLDVDIISLSKITLGSSLLGLKLEIVEVEERD</sequence>
<dbReference type="EMBL" id="DTDH01000054">
    <property type="protein sequence ID" value="HGT98138.1"/>
    <property type="molecule type" value="Genomic_DNA"/>
</dbReference>
<dbReference type="EMBL" id="DTAU01000109">
    <property type="protein sequence ID" value="HFQ79165.1"/>
    <property type="molecule type" value="Genomic_DNA"/>
</dbReference>